<sequence length="78" mass="9546">MKLRFVYTPKPRQFEYKPRFHNPEEETHLYSDDNTPGKSTRDAYRRYRRSGTKDKSKRNQSILIYLAIILILLYIIFF</sequence>
<protein>
    <submittedName>
        <fullName evidence="3">Uncharacterized protein</fullName>
    </submittedName>
</protein>
<organism evidence="3">
    <name type="scientific">bioreactor metagenome</name>
    <dbReference type="NCBI Taxonomy" id="1076179"/>
    <lineage>
        <taxon>unclassified sequences</taxon>
        <taxon>metagenomes</taxon>
        <taxon>ecological metagenomes</taxon>
    </lineage>
</organism>
<evidence type="ECO:0000313" key="3">
    <source>
        <dbReference type="EMBL" id="MPM11975.1"/>
    </source>
</evidence>
<proteinExistence type="predicted"/>
<evidence type="ECO:0000256" key="2">
    <source>
        <dbReference type="SAM" id="Phobius"/>
    </source>
</evidence>
<keyword evidence="2" id="KW-0472">Membrane</keyword>
<keyword evidence="2" id="KW-0812">Transmembrane</keyword>
<feature type="region of interest" description="Disordered" evidence="1">
    <location>
        <begin position="21"/>
        <end position="57"/>
    </location>
</feature>
<gene>
    <name evidence="3" type="ORF">SDC9_58326</name>
</gene>
<dbReference type="EMBL" id="VSSQ01001905">
    <property type="protein sequence ID" value="MPM11975.1"/>
    <property type="molecule type" value="Genomic_DNA"/>
</dbReference>
<evidence type="ECO:0000256" key="1">
    <source>
        <dbReference type="SAM" id="MobiDB-lite"/>
    </source>
</evidence>
<dbReference type="AlphaFoldDB" id="A0A644X743"/>
<keyword evidence="2" id="KW-1133">Transmembrane helix</keyword>
<accession>A0A644X743</accession>
<feature type="transmembrane region" description="Helical" evidence="2">
    <location>
        <begin position="62"/>
        <end position="77"/>
    </location>
</feature>
<feature type="compositionally biased region" description="Basic and acidic residues" evidence="1">
    <location>
        <begin position="21"/>
        <end position="31"/>
    </location>
</feature>
<feature type="compositionally biased region" description="Basic residues" evidence="1">
    <location>
        <begin position="46"/>
        <end position="57"/>
    </location>
</feature>
<comment type="caution">
    <text evidence="3">The sequence shown here is derived from an EMBL/GenBank/DDBJ whole genome shotgun (WGS) entry which is preliminary data.</text>
</comment>
<reference evidence="3" key="1">
    <citation type="submission" date="2019-08" db="EMBL/GenBank/DDBJ databases">
        <authorList>
            <person name="Kucharzyk K."/>
            <person name="Murdoch R.W."/>
            <person name="Higgins S."/>
            <person name="Loffler F."/>
        </authorList>
    </citation>
    <scope>NUCLEOTIDE SEQUENCE</scope>
</reference>
<name>A0A644X743_9ZZZZ</name>